<evidence type="ECO:0000256" key="1">
    <source>
        <dbReference type="SAM" id="MobiDB-lite"/>
    </source>
</evidence>
<evidence type="ECO:0000313" key="3">
    <source>
        <dbReference type="Proteomes" id="UP001175227"/>
    </source>
</evidence>
<feature type="region of interest" description="Disordered" evidence="1">
    <location>
        <begin position="13"/>
        <end position="32"/>
    </location>
</feature>
<proteinExistence type="predicted"/>
<protein>
    <submittedName>
        <fullName evidence="2">Uncharacterized protein</fullName>
    </submittedName>
</protein>
<comment type="caution">
    <text evidence="2">The sequence shown here is derived from an EMBL/GenBank/DDBJ whole genome shotgun (WGS) entry which is preliminary data.</text>
</comment>
<dbReference type="AlphaFoldDB" id="A0AA39UAJ3"/>
<dbReference type="EMBL" id="JAUEPR010000024">
    <property type="protein sequence ID" value="KAK0475289.1"/>
    <property type="molecule type" value="Genomic_DNA"/>
</dbReference>
<evidence type="ECO:0000313" key="2">
    <source>
        <dbReference type="EMBL" id="KAK0475289.1"/>
    </source>
</evidence>
<name>A0AA39UAJ3_9AGAR</name>
<feature type="compositionally biased region" description="Basic and acidic residues" evidence="1">
    <location>
        <begin position="20"/>
        <end position="31"/>
    </location>
</feature>
<accession>A0AA39UAJ3</accession>
<keyword evidence="3" id="KW-1185">Reference proteome</keyword>
<gene>
    <name evidence="2" type="ORF">IW261DRAFT_1647820</name>
</gene>
<dbReference type="Proteomes" id="UP001175227">
    <property type="component" value="Unassembled WGS sequence"/>
</dbReference>
<organism evidence="2 3">
    <name type="scientific">Armillaria novae-zelandiae</name>
    <dbReference type="NCBI Taxonomy" id="153914"/>
    <lineage>
        <taxon>Eukaryota</taxon>
        <taxon>Fungi</taxon>
        <taxon>Dikarya</taxon>
        <taxon>Basidiomycota</taxon>
        <taxon>Agaricomycotina</taxon>
        <taxon>Agaricomycetes</taxon>
        <taxon>Agaricomycetidae</taxon>
        <taxon>Agaricales</taxon>
        <taxon>Marasmiineae</taxon>
        <taxon>Physalacriaceae</taxon>
        <taxon>Armillaria</taxon>
    </lineage>
</organism>
<sequence>MSGRMLEVSCAEHPYPWTGGDEHDGGEERPRQTAIMGDVPPSYLCEHTKELRTLLLSPMTNIIRRLVIGCAADECDAVRKARKMSLDEVFQEPKDEAVWFDGLGGLERRRND</sequence>
<reference evidence="2" key="1">
    <citation type="submission" date="2023-06" db="EMBL/GenBank/DDBJ databases">
        <authorList>
            <consortium name="Lawrence Berkeley National Laboratory"/>
            <person name="Ahrendt S."/>
            <person name="Sahu N."/>
            <person name="Indic B."/>
            <person name="Wong-Bajracharya J."/>
            <person name="Merenyi Z."/>
            <person name="Ke H.-M."/>
            <person name="Monk M."/>
            <person name="Kocsube S."/>
            <person name="Drula E."/>
            <person name="Lipzen A."/>
            <person name="Balint B."/>
            <person name="Henrissat B."/>
            <person name="Andreopoulos B."/>
            <person name="Martin F.M."/>
            <person name="Harder C.B."/>
            <person name="Rigling D."/>
            <person name="Ford K.L."/>
            <person name="Foster G.D."/>
            <person name="Pangilinan J."/>
            <person name="Papanicolaou A."/>
            <person name="Barry K."/>
            <person name="LaButti K."/>
            <person name="Viragh M."/>
            <person name="Koriabine M."/>
            <person name="Yan M."/>
            <person name="Riley R."/>
            <person name="Champramary S."/>
            <person name="Plett K.L."/>
            <person name="Tsai I.J."/>
            <person name="Slot J."/>
            <person name="Sipos G."/>
            <person name="Plett J."/>
            <person name="Nagy L.G."/>
            <person name="Grigoriev I.V."/>
        </authorList>
    </citation>
    <scope>NUCLEOTIDE SEQUENCE</scope>
    <source>
        <strain evidence="2">ICMP 16352</strain>
    </source>
</reference>